<feature type="transmembrane region" description="Helical" evidence="1">
    <location>
        <begin position="203"/>
        <end position="223"/>
    </location>
</feature>
<sequence>MKSFRFSPFVLLLVAALCFVGAFLSNRFGTRGSDVLVHTDVVRLQNLIEGAERIAQRDAAEVARQLQSGELNFGTLVGHTTYPCFVFRGDKLLYWSDHTTRPEPENAGQNFREKLVEMKFGYYLALSQPAGPYVVLTYVPLEKRYGISNRYLREGAEKALFRELNVRIMANMPGSRLPWLRSAEGKYLFSVESLQPNPIAGKYLLLAFLALGTVLYVLGWLLLTRRWLEEGRIVAGAASVVVPLAAYRAALLYLGLPFSVVELPLFDPRVYAASWLSPSLGDLLINALLLMLTAYYALLLFRRYGIVRQVRQIQSLAGRTAIGVIAVFAFLGMLELLFQFYSNSFNNSQLVLDITQNIQISGFKLLLCLAIVLHTGSYLVGFYILSQLFITIGRPSTKQAGVFLLAASTLVFLPTGVVLGESHAVLLGLTLLFFLVVRITGLKQIAAIMPYQIYLFIFLMLGISSAVGALALYEHFDRQLVLTKQKIAGNLLVDNDLQGEYLLAERTREMAADPLIRSMLASPFSNQDVVRQKIVKYYLRDYFDKYEVLVTLFDPTGKPIQEAKATSTLAPLRRQLLRTALPTDQPNVYLIRNPSSFSTRRYVAFVAVPSPRGGVSTVLLELSLKKLTAYSVVPELLVDQKFFQPSLGPRVELRWFRARPAGVQRRRF</sequence>
<name>A0A4Z0PLC7_9BACT</name>
<accession>A0A4Z0PLC7</accession>
<evidence type="ECO:0000256" key="1">
    <source>
        <dbReference type="SAM" id="Phobius"/>
    </source>
</evidence>
<organism evidence="2 3">
    <name type="scientific">Hymenobacter elongatus</name>
    <dbReference type="NCBI Taxonomy" id="877208"/>
    <lineage>
        <taxon>Bacteria</taxon>
        <taxon>Pseudomonadati</taxon>
        <taxon>Bacteroidota</taxon>
        <taxon>Cytophagia</taxon>
        <taxon>Cytophagales</taxon>
        <taxon>Hymenobacteraceae</taxon>
        <taxon>Hymenobacter</taxon>
    </lineage>
</organism>
<feature type="transmembrane region" description="Helical" evidence="1">
    <location>
        <begin position="235"/>
        <end position="256"/>
    </location>
</feature>
<feature type="transmembrane region" description="Helical" evidence="1">
    <location>
        <begin position="453"/>
        <end position="473"/>
    </location>
</feature>
<feature type="transmembrane region" description="Helical" evidence="1">
    <location>
        <begin position="321"/>
        <end position="342"/>
    </location>
</feature>
<dbReference type="Proteomes" id="UP000297739">
    <property type="component" value="Unassembled WGS sequence"/>
</dbReference>
<feature type="transmembrane region" description="Helical" evidence="1">
    <location>
        <begin position="425"/>
        <end position="441"/>
    </location>
</feature>
<evidence type="ECO:0000313" key="3">
    <source>
        <dbReference type="Proteomes" id="UP000297739"/>
    </source>
</evidence>
<comment type="caution">
    <text evidence="2">The sequence shown here is derived from an EMBL/GenBank/DDBJ whole genome shotgun (WGS) entry which is preliminary data.</text>
</comment>
<evidence type="ECO:0000313" key="2">
    <source>
        <dbReference type="EMBL" id="TGE16261.1"/>
    </source>
</evidence>
<proteinExistence type="predicted"/>
<keyword evidence="1" id="KW-0812">Transmembrane</keyword>
<gene>
    <name evidence="2" type="ORF">E5J99_10285</name>
</gene>
<dbReference type="OrthoDB" id="9776727at2"/>
<dbReference type="AlphaFoldDB" id="A0A4Z0PLC7"/>
<keyword evidence="1" id="KW-0472">Membrane</keyword>
<protein>
    <submittedName>
        <fullName evidence="2">Uncharacterized protein</fullName>
    </submittedName>
</protein>
<feature type="transmembrane region" description="Helical" evidence="1">
    <location>
        <begin position="402"/>
        <end position="419"/>
    </location>
</feature>
<dbReference type="RefSeq" id="WP_135497644.1">
    <property type="nucleotide sequence ID" value="NZ_SRLD01000017.1"/>
</dbReference>
<feature type="transmembrane region" description="Helical" evidence="1">
    <location>
        <begin position="283"/>
        <end position="301"/>
    </location>
</feature>
<keyword evidence="1" id="KW-1133">Transmembrane helix</keyword>
<feature type="transmembrane region" description="Helical" evidence="1">
    <location>
        <begin position="362"/>
        <end position="390"/>
    </location>
</feature>
<dbReference type="EMBL" id="SRLD01000017">
    <property type="protein sequence ID" value="TGE16261.1"/>
    <property type="molecule type" value="Genomic_DNA"/>
</dbReference>
<keyword evidence="3" id="KW-1185">Reference proteome</keyword>
<reference evidence="2 3" key="1">
    <citation type="submission" date="2019-04" db="EMBL/GenBank/DDBJ databases">
        <authorList>
            <person name="Feng G."/>
            <person name="Zhang J."/>
            <person name="Zhu H."/>
        </authorList>
    </citation>
    <scope>NUCLEOTIDE SEQUENCE [LARGE SCALE GENOMIC DNA]</scope>
    <source>
        <strain evidence="2 3">JCM 17223</strain>
    </source>
</reference>